<accession>A0A0G0L7G7</accession>
<evidence type="ECO:0000313" key="3">
    <source>
        <dbReference type="EMBL" id="KKQ86952.1"/>
    </source>
</evidence>
<dbReference type="EMBL" id="LBVN01000013">
    <property type="protein sequence ID" value="KKQ86952.1"/>
    <property type="molecule type" value="Genomic_DNA"/>
</dbReference>
<dbReference type="Proteomes" id="UP000033944">
    <property type="component" value="Unassembled WGS sequence"/>
</dbReference>
<reference evidence="3 4" key="1">
    <citation type="journal article" date="2015" name="Nature">
        <title>rRNA introns, odd ribosomes, and small enigmatic genomes across a large radiation of phyla.</title>
        <authorList>
            <person name="Brown C.T."/>
            <person name="Hug L.A."/>
            <person name="Thomas B.C."/>
            <person name="Sharon I."/>
            <person name="Castelle C.J."/>
            <person name="Singh A."/>
            <person name="Wilkins M.J."/>
            <person name="Williams K.H."/>
            <person name="Banfield J.F."/>
        </authorList>
    </citation>
    <scope>NUCLEOTIDE SEQUENCE [LARGE SCALE GENOMIC DNA]</scope>
</reference>
<sequence>PRPIADLESIRSKFKDTKSKNWLVIIPLFILVFLVILEKRFGLHKKVLEKLRALKPQIKQIDTNDKPVEGTNITNDDKDKPLQ</sequence>
<gene>
    <name evidence="3" type="ORF">UT10_C0013G0001</name>
</gene>
<feature type="transmembrane region" description="Helical" evidence="2">
    <location>
        <begin position="20"/>
        <end position="37"/>
    </location>
</feature>
<organism evidence="3 4">
    <name type="scientific">Candidatus Woesebacteria bacterium GW2011_GWB1_38_8b</name>
    <dbReference type="NCBI Taxonomy" id="1618571"/>
    <lineage>
        <taxon>Bacteria</taxon>
        <taxon>Candidatus Woeseibacteriota</taxon>
    </lineage>
</organism>
<name>A0A0G0L7G7_9BACT</name>
<proteinExistence type="predicted"/>
<comment type="caution">
    <text evidence="3">The sequence shown here is derived from an EMBL/GenBank/DDBJ whole genome shotgun (WGS) entry which is preliminary data.</text>
</comment>
<keyword evidence="2" id="KW-1133">Transmembrane helix</keyword>
<dbReference type="AlphaFoldDB" id="A0A0G0L7G7"/>
<keyword evidence="2" id="KW-0812">Transmembrane</keyword>
<evidence type="ECO:0000256" key="2">
    <source>
        <dbReference type="SAM" id="Phobius"/>
    </source>
</evidence>
<keyword evidence="2" id="KW-0472">Membrane</keyword>
<feature type="region of interest" description="Disordered" evidence="1">
    <location>
        <begin position="64"/>
        <end position="83"/>
    </location>
</feature>
<evidence type="ECO:0000256" key="1">
    <source>
        <dbReference type="SAM" id="MobiDB-lite"/>
    </source>
</evidence>
<feature type="non-terminal residue" evidence="3">
    <location>
        <position position="1"/>
    </location>
</feature>
<evidence type="ECO:0000313" key="4">
    <source>
        <dbReference type="Proteomes" id="UP000033944"/>
    </source>
</evidence>
<protein>
    <submittedName>
        <fullName evidence="3">Uncharacterized protein</fullName>
    </submittedName>
</protein>